<evidence type="ECO:0000256" key="1">
    <source>
        <dbReference type="SAM" id="MobiDB-lite"/>
    </source>
</evidence>
<evidence type="ECO:0008006" key="4">
    <source>
        <dbReference type="Google" id="ProtNLM"/>
    </source>
</evidence>
<feature type="compositionally biased region" description="Low complexity" evidence="1">
    <location>
        <begin position="405"/>
        <end position="427"/>
    </location>
</feature>
<accession>A0A0K2ZLR7</accession>
<dbReference type="Proteomes" id="UP000041247">
    <property type="component" value="Unassembled WGS sequence"/>
</dbReference>
<evidence type="ECO:0000313" key="3">
    <source>
        <dbReference type="Proteomes" id="UP000041247"/>
    </source>
</evidence>
<dbReference type="RefSeq" id="WP_053840118.1">
    <property type="nucleotide sequence ID" value="NZ_CP076250.1"/>
</dbReference>
<evidence type="ECO:0000313" key="2">
    <source>
        <dbReference type="EMBL" id="CTP85139.1"/>
    </source>
</evidence>
<feature type="region of interest" description="Disordered" evidence="1">
    <location>
        <begin position="405"/>
        <end position="436"/>
    </location>
</feature>
<dbReference type="EMBL" id="CXOK01000022">
    <property type="protein sequence ID" value="CTP85139.1"/>
    <property type="molecule type" value="Genomic_DNA"/>
</dbReference>
<dbReference type="Gene3D" id="3.40.50.1820">
    <property type="entry name" value="alpha/beta hydrolase"/>
    <property type="match status" value="1"/>
</dbReference>
<dbReference type="Pfam" id="PF26363">
    <property type="entry name" value="Phospholipase-like"/>
    <property type="match status" value="1"/>
</dbReference>
<proteinExistence type="predicted"/>
<feature type="region of interest" description="Disordered" evidence="1">
    <location>
        <begin position="235"/>
        <end position="254"/>
    </location>
</feature>
<reference evidence="2 3" key="1">
    <citation type="submission" date="2015-07" db="EMBL/GenBank/DDBJ databases">
        <authorList>
            <person name="Noorani M."/>
        </authorList>
    </citation>
    <scope>NUCLEOTIDE SEQUENCE [LARGE SCALE GENOMIC DNA]</scope>
    <source>
        <strain evidence="2">LMG728</strain>
    </source>
</reference>
<dbReference type="InterPro" id="IPR029058">
    <property type="entry name" value="AB_hydrolase_fold"/>
</dbReference>
<dbReference type="SUPFAM" id="SSF53474">
    <property type="entry name" value="alpha/beta-Hydrolases"/>
    <property type="match status" value="1"/>
</dbReference>
<sequence length="436" mass="48003">MSLTSQQYAALVDDGYKEPQETGWDSKIVGIGGLDYRRIEYMDRPSGYQGIIYQRIDNGEIIAVHRGTEFDRQPMHDGIYADGGMVATRHNAQAADAIELTRHAIDMAEREAKRYGHKPQVTVAGHSLGGDLAQVTAHYFGLKGETFNAYGAVSLDRRIPEGGNDVVNHVMAGDPVSAASRHYGQVRVYATPQEIAMLEQAGYDNRSGGLDARNPLGATKGLVMDSHRMHNFLPVDGNGKPDRSALEDPAARQRAQQYAPMIDKYRHDVETMRTGVTIGARGWQGLVVDGIDVLRGPAPPGAGQRAMDAPSWPEQMQRLHESRERGHAPQDWQVPLRVPGDNDAQATRNPAHASLRDDPGAFLDRMLAASQNGDRDLFRQMTQELATAEPGRTLRSAAVETVNQQEQQAAQQAMQAQRQQAEMQQQEPMRIGARSL</sequence>
<gene>
    <name evidence="2" type="ORF">XTPLMG728_0783</name>
</gene>
<organism evidence="2 3">
    <name type="scientific">Xanthomonas graminis pv. poae</name>
    <dbReference type="NCBI Taxonomy" id="227946"/>
    <lineage>
        <taxon>Bacteria</taxon>
        <taxon>Pseudomonadati</taxon>
        <taxon>Pseudomonadota</taxon>
        <taxon>Gammaproteobacteria</taxon>
        <taxon>Lysobacterales</taxon>
        <taxon>Lysobacteraceae</taxon>
        <taxon>Xanthomonas</taxon>
        <taxon>Xanthomonas translucens group</taxon>
        <taxon>Xanthomonas graminis</taxon>
    </lineage>
</organism>
<name>A0A0K2ZLR7_9XANT</name>
<dbReference type="AlphaFoldDB" id="A0A0K2ZLR7"/>
<feature type="compositionally biased region" description="Basic and acidic residues" evidence="1">
    <location>
        <begin position="239"/>
        <end position="251"/>
    </location>
</feature>
<protein>
    <recommendedName>
        <fullName evidence="4">Lipase</fullName>
    </recommendedName>
</protein>